<dbReference type="OrthoDB" id="3078218at2"/>
<dbReference type="EMBL" id="CP000612">
    <property type="protein sequence ID" value="ABO51110.1"/>
    <property type="molecule type" value="Genomic_DNA"/>
</dbReference>
<keyword evidence="2" id="KW-1185">Reference proteome</keyword>
<dbReference type="AlphaFoldDB" id="A4J7Q7"/>
<organism evidence="1 2">
    <name type="scientific">Desulforamulus reducens (strain ATCC BAA-1160 / DSM 100696 / MI-1)</name>
    <name type="common">Desulfotomaculum reducens</name>
    <dbReference type="NCBI Taxonomy" id="349161"/>
    <lineage>
        <taxon>Bacteria</taxon>
        <taxon>Bacillati</taxon>
        <taxon>Bacillota</taxon>
        <taxon>Clostridia</taxon>
        <taxon>Eubacteriales</taxon>
        <taxon>Peptococcaceae</taxon>
        <taxon>Desulforamulus</taxon>
    </lineage>
</organism>
<accession>A4J7Q7</accession>
<dbReference type="RefSeq" id="WP_011878908.1">
    <property type="nucleotide sequence ID" value="NC_009253.1"/>
</dbReference>
<sequence>MAYIGLKHPVFAPIVSEPANGLPTYGTGLVVGRAIAANVSIELSDSKLPADDTIVEIDNSFISGTITTGIDDLSDEALKIWLGQQAATLNGVATIRSAASYEAPNGGFGYYRVRKKNGVRSYRAYWYYKTKWGMPSEDASTKPDGAIEWQTPEVQGTIMATQDSVNSWRDQATFSTEAEAVAWLNELANIGEPADKANLNATIASAQALDPETYTSVSWVDVANALSDAVAVAAMESPSQTRVDDTKSLLETAVAALVPRV</sequence>
<name>A4J7Q7_DESRM</name>
<dbReference type="eggNOG" id="ENOG5033RSE">
    <property type="taxonomic scope" value="Bacteria"/>
</dbReference>
<dbReference type="KEGG" id="drm:Dred_2600"/>
<dbReference type="STRING" id="349161.Dred_2600"/>
<dbReference type="NCBIfam" id="TIGR01603">
    <property type="entry name" value="maj_tail_phi13"/>
    <property type="match status" value="1"/>
</dbReference>
<dbReference type="InterPro" id="IPR006490">
    <property type="entry name" value="Maj_tail_phi13"/>
</dbReference>
<gene>
    <name evidence="1" type="ordered locus">Dred_2600</name>
</gene>
<proteinExistence type="predicted"/>
<protein>
    <submittedName>
        <fullName evidence="1">Phage major tail protein, phi13 family</fullName>
    </submittedName>
</protein>
<dbReference type="Proteomes" id="UP000001556">
    <property type="component" value="Chromosome"/>
</dbReference>
<evidence type="ECO:0000313" key="1">
    <source>
        <dbReference type="EMBL" id="ABO51110.1"/>
    </source>
</evidence>
<dbReference type="HOGENOM" id="CLU_1064485_0_0_9"/>
<reference evidence="1 2" key="1">
    <citation type="submission" date="2007-03" db="EMBL/GenBank/DDBJ databases">
        <title>Complete sequence of Desulfotomaculum reducens MI-1.</title>
        <authorList>
            <consortium name="US DOE Joint Genome Institute"/>
            <person name="Copeland A."/>
            <person name="Lucas S."/>
            <person name="Lapidus A."/>
            <person name="Barry K."/>
            <person name="Detter J.C."/>
            <person name="Glavina del Rio T."/>
            <person name="Hammon N."/>
            <person name="Israni S."/>
            <person name="Dalin E."/>
            <person name="Tice H."/>
            <person name="Pitluck S."/>
            <person name="Sims D."/>
            <person name="Brettin T."/>
            <person name="Bruce D."/>
            <person name="Han C."/>
            <person name="Tapia R."/>
            <person name="Schmutz J."/>
            <person name="Larimer F."/>
            <person name="Land M."/>
            <person name="Hauser L."/>
            <person name="Kyrpides N."/>
            <person name="Kim E."/>
            <person name="Tebo B.M."/>
            <person name="Richardson P."/>
        </authorList>
    </citation>
    <scope>NUCLEOTIDE SEQUENCE [LARGE SCALE GENOMIC DNA]</scope>
    <source>
        <strain evidence="1 2">MI-1</strain>
    </source>
</reference>
<evidence type="ECO:0000313" key="2">
    <source>
        <dbReference type="Proteomes" id="UP000001556"/>
    </source>
</evidence>
<dbReference type="Gene3D" id="1.20.1270.90">
    <property type="entry name" value="AF1782-like"/>
    <property type="match status" value="1"/>
</dbReference>